<evidence type="ECO:0000313" key="2">
    <source>
        <dbReference type="EMBL" id="CAB4644145.1"/>
    </source>
</evidence>
<name>A0A6J6K725_9ZZZZ</name>
<protein>
    <submittedName>
        <fullName evidence="2">Unannotated protein</fullName>
    </submittedName>
</protein>
<sequence length="43" mass="4711">MKRGCYILVVSALALILNSCGISNDRAPRPIDPSRQDQLNSQP</sequence>
<feature type="compositionally biased region" description="Basic and acidic residues" evidence="1">
    <location>
        <begin position="26"/>
        <end position="35"/>
    </location>
</feature>
<dbReference type="AlphaFoldDB" id="A0A6J6K725"/>
<feature type="region of interest" description="Disordered" evidence="1">
    <location>
        <begin position="22"/>
        <end position="43"/>
    </location>
</feature>
<dbReference type="EMBL" id="CAEZWB010000036">
    <property type="protein sequence ID" value="CAB4644145.1"/>
    <property type="molecule type" value="Genomic_DNA"/>
</dbReference>
<gene>
    <name evidence="2" type="ORF">UFOPK2166_00429</name>
</gene>
<accession>A0A6J6K725</accession>
<organism evidence="2">
    <name type="scientific">freshwater metagenome</name>
    <dbReference type="NCBI Taxonomy" id="449393"/>
    <lineage>
        <taxon>unclassified sequences</taxon>
        <taxon>metagenomes</taxon>
        <taxon>ecological metagenomes</taxon>
    </lineage>
</organism>
<proteinExistence type="predicted"/>
<reference evidence="2" key="1">
    <citation type="submission" date="2020-05" db="EMBL/GenBank/DDBJ databases">
        <authorList>
            <person name="Chiriac C."/>
            <person name="Salcher M."/>
            <person name="Ghai R."/>
            <person name="Kavagutti S V."/>
        </authorList>
    </citation>
    <scope>NUCLEOTIDE SEQUENCE</scope>
</reference>
<evidence type="ECO:0000256" key="1">
    <source>
        <dbReference type="SAM" id="MobiDB-lite"/>
    </source>
</evidence>